<name>A0ACB8UA70_9APHY</name>
<accession>A0ACB8UA70</accession>
<protein>
    <submittedName>
        <fullName evidence="1">Uncharacterized protein</fullName>
    </submittedName>
</protein>
<comment type="caution">
    <text evidence="1">The sequence shown here is derived from an EMBL/GenBank/DDBJ whole genome shotgun (WGS) entry which is preliminary data.</text>
</comment>
<evidence type="ECO:0000313" key="1">
    <source>
        <dbReference type="EMBL" id="KAI0091144.1"/>
    </source>
</evidence>
<dbReference type="Proteomes" id="UP001055072">
    <property type="component" value="Unassembled WGS sequence"/>
</dbReference>
<sequence length="186" mass="20833">MNSDLKWFAKHKGKGAEVKQEGAVEKIAQLQTREEPRAEEEGHLVKADVLKAVEERGTDSGEKSVEGEVETVPISDKARHRVTTSRSYGCPLLLFLARHHYDSQLLVVICSNPGRVSHSAIQEPAHSSYTRTYIPSKLSWINNDKLHSAIPSSRREYGHTRGFLDYSQEEEFGLRESSPICGCRSA</sequence>
<keyword evidence="2" id="KW-1185">Reference proteome</keyword>
<evidence type="ECO:0000313" key="2">
    <source>
        <dbReference type="Proteomes" id="UP001055072"/>
    </source>
</evidence>
<gene>
    <name evidence="1" type="ORF">BDY19DRAFT_685642</name>
</gene>
<organism evidence="1 2">
    <name type="scientific">Irpex rosettiformis</name>
    <dbReference type="NCBI Taxonomy" id="378272"/>
    <lineage>
        <taxon>Eukaryota</taxon>
        <taxon>Fungi</taxon>
        <taxon>Dikarya</taxon>
        <taxon>Basidiomycota</taxon>
        <taxon>Agaricomycotina</taxon>
        <taxon>Agaricomycetes</taxon>
        <taxon>Polyporales</taxon>
        <taxon>Irpicaceae</taxon>
        <taxon>Irpex</taxon>
    </lineage>
</organism>
<dbReference type="EMBL" id="MU274906">
    <property type="protein sequence ID" value="KAI0091144.1"/>
    <property type="molecule type" value="Genomic_DNA"/>
</dbReference>
<proteinExistence type="predicted"/>
<reference evidence="1" key="1">
    <citation type="journal article" date="2021" name="Environ. Microbiol.">
        <title>Gene family expansions and transcriptome signatures uncover fungal adaptations to wood decay.</title>
        <authorList>
            <person name="Hage H."/>
            <person name="Miyauchi S."/>
            <person name="Viragh M."/>
            <person name="Drula E."/>
            <person name="Min B."/>
            <person name="Chaduli D."/>
            <person name="Navarro D."/>
            <person name="Favel A."/>
            <person name="Norest M."/>
            <person name="Lesage-Meessen L."/>
            <person name="Balint B."/>
            <person name="Merenyi Z."/>
            <person name="de Eugenio L."/>
            <person name="Morin E."/>
            <person name="Martinez A.T."/>
            <person name="Baldrian P."/>
            <person name="Stursova M."/>
            <person name="Martinez M.J."/>
            <person name="Novotny C."/>
            <person name="Magnuson J.K."/>
            <person name="Spatafora J.W."/>
            <person name="Maurice S."/>
            <person name="Pangilinan J."/>
            <person name="Andreopoulos W."/>
            <person name="LaButti K."/>
            <person name="Hundley H."/>
            <person name="Na H."/>
            <person name="Kuo A."/>
            <person name="Barry K."/>
            <person name="Lipzen A."/>
            <person name="Henrissat B."/>
            <person name="Riley R."/>
            <person name="Ahrendt S."/>
            <person name="Nagy L.G."/>
            <person name="Grigoriev I.V."/>
            <person name="Martin F."/>
            <person name="Rosso M.N."/>
        </authorList>
    </citation>
    <scope>NUCLEOTIDE SEQUENCE</scope>
    <source>
        <strain evidence="1">CBS 384.51</strain>
    </source>
</reference>